<name>A0A9W6NVI1_9PSEU</name>
<organism evidence="2 3">
    <name type="scientific">Pseudonocardia halophobica</name>
    <dbReference type="NCBI Taxonomy" id="29401"/>
    <lineage>
        <taxon>Bacteria</taxon>
        <taxon>Bacillati</taxon>
        <taxon>Actinomycetota</taxon>
        <taxon>Actinomycetes</taxon>
        <taxon>Pseudonocardiales</taxon>
        <taxon>Pseudonocardiaceae</taxon>
        <taxon>Pseudonocardia</taxon>
    </lineage>
</organism>
<dbReference type="InterPro" id="IPR016039">
    <property type="entry name" value="Thiolase-like"/>
</dbReference>
<gene>
    <name evidence="2" type="ORF">GCM10017577_17880</name>
</gene>
<evidence type="ECO:0000313" key="3">
    <source>
        <dbReference type="Proteomes" id="UP001143463"/>
    </source>
</evidence>
<reference evidence="2" key="1">
    <citation type="journal article" date="2014" name="Int. J. Syst. Evol. Microbiol.">
        <title>Complete genome sequence of Corynebacterium casei LMG S-19264T (=DSM 44701T), isolated from a smear-ripened cheese.</title>
        <authorList>
            <consortium name="US DOE Joint Genome Institute (JGI-PGF)"/>
            <person name="Walter F."/>
            <person name="Albersmeier A."/>
            <person name="Kalinowski J."/>
            <person name="Ruckert C."/>
        </authorList>
    </citation>
    <scope>NUCLEOTIDE SEQUENCE</scope>
    <source>
        <strain evidence="2">VKM Ac-1069</strain>
    </source>
</reference>
<comment type="caution">
    <text evidence="2">The sequence shown here is derived from an EMBL/GenBank/DDBJ whole genome shotgun (WGS) entry which is preliminary data.</text>
</comment>
<sequence length="47" mass="4819">MAGFNGLTELVKQLRGQAGRAQVENAEVAMHATEGNMGCGGVTILTS</sequence>
<dbReference type="AlphaFoldDB" id="A0A9W6NVI1"/>
<protein>
    <recommendedName>
        <fullName evidence="1">Thiolase C-terminal domain-containing protein</fullName>
    </recommendedName>
</protein>
<dbReference type="InterPro" id="IPR055140">
    <property type="entry name" value="Thiolase_C_2"/>
</dbReference>
<dbReference type="Gene3D" id="3.40.47.10">
    <property type="match status" value="1"/>
</dbReference>
<dbReference type="RefSeq" id="WP_156067170.1">
    <property type="nucleotide sequence ID" value="NZ_BAAAUZ010000002.1"/>
</dbReference>
<feature type="domain" description="Thiolase C-terminal" evidence="1">
    <location>
        <begin position="1"/>
        <end position="44"/>
    </location>
</feature>
<reference evidence="2" key="2">
    <citation type="submission" date="2023-01" db="EMBL/GenBank/DDBJ databases">
        <authorList>
            <person name="Sun Q."/>
            <person name="Evtushenko L."/>
        </authorList>
    </citation>
    <scope>NUCLEOTIDE SEQUENCE</scope>
    <source>
        <strain evidence="2">VKM Ac-1069</strain>
    </source>
</reference>
<keyword evidence="3" id="KW-1185">Reference proteome</keyword>
<accession>A0A9W6NVI1</accession>
<dbReference type="EMBL" id="BSFQ01000005">
    <property type="protein sequence ID" value="GLL10648.1"/>
    <property type="molecule type" value="Genomic_DNA"/>
</dbReference>
<evidence type="ECO:0000259" key="1">
    <source>
        <dbReference type="Pfam" id="PF22691"/>
    </source>
</evidence>
<dbReference type="Pfam" id="PF22691">
    <property type="entry name" value="Thiolase_C_1"/>
    <property type="match status" value="1"/>
</dbReference>
<dbReference type="Proteomes" id="UP001143463">
    <property type="component" value="Unassembled WGS sequence"/>
</dbReference>
<dbReference type="GO" id="GO:0016746">
    <property type="term" value="F:acyltransferase activity"/>
    <property type="evidence" value="ECO:0007669"/>
    <property type="project" value="InterPro"/>
</dbReference>
<proteinExistence type="predicted"/>
<evidence type="ECO:0000313" key="2">
    <source>
        <dbReference type="EMBL" id="GLL10648.1"/>
    </source>
</evidence>